<gene>
    <name evidence="2" type="ORF">GCM10010394_70450</name>
</gene>
<proteinExistence type="predicted"/>
<reference evidence="2 3" key="1">
    <citation type="journal article" date="2019" name="Int. J. Syst. Evol. Microbiol.">
        <title>The Global Catalogue of Microorganisms (GCM) 10K type strain sequencing project: providing services to taxonomists for standard genome sequencing and annotation.</title>
        <authorList>
            <consortium name="The Broad Institute Genomics Platform"/>
            <consortium name="The Broad Institute Genome Sequencing Center for Infectious Disease"/>
            <person name="Wu L."/>
            <person name="Ma J."/>
        </authorList>
    </citation>
    <scope>NUCLEOTIDE SEQUENCE [LARGE SCALE GENOMIC DNA]</scope>
    <source>
        <strain evidence="2 3">JCM 5067</strain>
    </source>
</reference>
<feature type="region of interest" description="Disordered" evidence="1">
    <location>
        <begin position="74"/>
        <end position="98"/>
    </location>
</feature>
<keyword evidence="3" id="KW-1185">Reference proteome</keyword>
<evidence type="ECO:0000313" key="2">
    <source>
        <dbReference type="EMBL" id="GAA0629002.1"/>
    </source>
</evidence>
<evidence type="ECO:0000313" key="3">
    <source>
        <dbReference type="Proteomes" id="UP001500668"/>
    </source>
</evidence>
<protein>
    <submittedName>
        <fullName evidence="2">Uncharacterized protein</fullName>
    </submittedName>
</protein>
<dbReference type="Proteomes" id="UP001500668">
    <property type="component" value="Unassembled WGS sequence"/>
</dbReference>
<sequence length="98" mass="10771">MAEEERPERRRHLGRLEPAPTPTKESGTRVAYQCDVGPLGLGKPVSNAPRTFHGRTRPAPVLDTVDPLYIEHSPTGAQLTFSPPASDPSYLTVPLREE</sequence>
<dbReference type="EMBL" id="BAAACA010000066">
    <property type="protein sequence ID" value="GAA0629002.1"/>
    <property type="molecule type" value="Genomic_DNA"/>
</dbReference>
<accession>A0ABN1H4R5</accession>
<name>A0ABN1H4R5_9ACTN</name>
<feature type="region of interest" description="Disordered" evidence="1">
    <location>
        <begin position="1"/>
        <end position="60"/>
    </location>
</feature>
<evidence type="ECO:0000256" key="1">
    <source>
        <dbReference type="SAM" id="MobiDB-lite"/>
    </source>
</evidence>
<comment type="caution">
    <text evidence="2">The sequence shown here is derived from an EMBL/GenBank/DDBJ whole genome shotgun (WGS) entry which is preliminary data.</text>
</comment>
<organism evidence="2 3">
    <name type="scientific">Streptomyces crystallinus</name>
    <dbReference type="NCBI Taxonomy" id="68191"/>
    <lineage>
        <taxon>Bacteria</taxon>
        <taxon>Bacillati</taxon>
        <taxon>Actinomycetota</taxon>
        <taxon>Actinomycetes</taxon>
        <taxon>Kitasatosporales</taxon>
        <taxon>Streptomycetaceae</taxon>
        <taxon>Streptomyces</taxon>
    </lineage>
</organism>